<proteinExistence type="predicted"/>
<sequence length="852" mass="95862">MSLAAAGHDRKRVKVYELRSNDWHDRGTGFCTGETINVSSDPSNGRMASRAKPSLVQHDHDPDRVLLETKISKDDGYQKQQDTLIVWTEANVTDMALSFQEPEGCAAIWDFVSEAQQRLGGPAGLIDDGNLSDEPDPVHAFHLPEPELGTLTEIENGMRMANSTAAGRDALAKFAVQKDYVTKLVPLVEMAEDLESLADLHRLCNIMKTLILLNDTAIIEYAVTDDVVLGVVGALEYDPDFPSHKANHRRYLADESRFKEVVRIEEPLIKKKIHYTYRLQYLKDVVLARILDDPTFSVLNSLIFFHQVDIVQHVQGNVTFLKQLFGIFGPQEQDPQRKKDAVIFITQCCQIAKGLQANARQQLYQNFISTGLFSVITFALKHPDPSVRVAGTDILMSLIDHDALMMRGQIFKALNDQTKPLTDTLIELLLIEGDLGVKAQMADAIKILLDPMQNIGSVEAIGRSNSEFLAKVRSSAPQPESFVQEFYNASAKKLFQPLKDLENRVSVQDLTSTEIALYAHLVEVLCFFVRQHAFRSKFFLLQENLGARVAQLLACPQKHLKLGALKYFRTCIGLHDNFHNRQIINNNLFEPILNIVFETMPRDNLLNSACLELFEFIKRENMKDLTVHLVEKYRDRLEQITYVDTFRQVIDKYEKYMQPPPENVSFTSVETQPNAVPALMRPTMNGRQQWQGLKETDAEEEAYFNTSDGEDDDHFGPAKPVTNGASPIKPLVDYPEDDDDDDTMDILAQDTSPDQPRETIESPTPVKDQPLPPAERLSEKRRREEDEEDELTKLTTQPKRRSSSISSTNGAVSTHSQTLRRKKSISSGKDGPPKKISIALAVKSGNASADGE</sequence>
<dbReference type="GO" id="GO:0006974">
    <property type="term" value="P:DNA damage response"/>
    <property type="evidence" value="ECO:0007669"/>
    <property type="project" value="TreeGrafter"/>
</dbReference>
<dbReference type="InterPro" id="IPR016024">
    <property type="entry name" value="ARM-type_fold"/>
</dbReference>
<organism evidence="6 7">
    <name type="scientific">Tothia fuscella</name>
    <dbReference type="NCBI Taxonomy" id="1048955"/>
    <lineage>
        <taxon>Eukaryota</taxon>
        <taxon>Fungi</taxon>
        <taxon>Dikarya</taxon>
        <taxon>Ascomycota</taxon>
        <taxon>Pezizomycotina</taxon>
        <taxon>Dothideomycetes</taxon>
        <taxon>Pleosporomycetidae</taxon>
        <taxon>Venturiales</taxon>
        <taxon>Cylindrosympodiaceae</taxon>
        <taxon>Tothia</taxon>
    </lineage>
</organism>
<evidence type="ECO:0000256" key="1">
    <source>
        <dbReference type="ARBA" id="ARBA00004123"/>
    </source>
</evidence>
<dbReference type="InterPro" id="IPR051137">
    <property type="entry name" value="PP4R3-like"/>
</dbReference>
<dbReference type="Proteomes" id="UP000800235">
    <property type="component" value="Unassembled WGS sequence"/>
</dbReference>
<evidence type="ECO:0000256" key="3">
    <source>
        <dbReference type="SAM" id="MobiDB-lite"/>
    </source>
</evidence>
<feature type="domain" description="Serine/threonine-protein phosphatase 4 regulatory subunit 3-like central" evidence="4">
    <location>
        <begin position="153"/>
        <end position="654"/>
    </location>
</feature>
<dbReference type="Pfam" id="PF04802">
    <property type="entry name" value="PP4R3"/>
    <property type="match status" value="1"/>
</dbReference>
<evidence type="ECO:0000313" key="6">
    <source>
        <dbReference type="EMBL" id="KAF2434588.1"/>
    </source>
</evidence>
<dbReference type="SUPFAM" id="SSF48371">
    <property type="entry name" value="ARM repeat"/>
    <property type="match status" value="1"/>
</dbReference>
<feature type="domain" description="PP4R3 EVH1-like" evidence="5">
    <location>
        <begin position="10"/>
        <end position="118"/>
    </location>
</feature>
<dbReference type="SUPFAM" id="SSF50729">
    <property type="entry name" value="PH domain-like"/>
    <property type="match status" value="1"/>
</dbReference>
<dbReference type="EMBL" id="MU007016">
    <property type="protein sequence ID" value="KAF2434588.1"/>
    <property type="molecule type" value="Genomic_DNA"/>
</dbReference>
<dbReference type="InterPro" id="IPR011993">
    <property type="entry name" value="PH-like_dom_sf"/>
</dbReference>
<dbReference type="PANTHER" id="PTHR23318:SF0">
    <property type="entry name" value="SERINE_THREONINE-PROTEIN PHOSPHATASE 4 REGULATORY SUBUNIT 3"/>
    <property type="match status" value="1"/>
</dbReference>
<keyword evidence="2" id="KW-0539">Nucleus</keyword>
<accession>A0A9P4U322</accession>
<dbReference type="GO" id="GO:0030289">
    <property type="term" value="C:protein phosphatase 4 complex"/>
    <property type="evidence" value="ECO:0007669"/>
    <property type="project" value="TreeGrafter"/>
</dbReference>
<feature type="compositionally biased region" description="Acidic residues" evidence="3">
    <location>
        <begin position="734"/>
        <end position="744"/>
    </location>
</feature>
<feature type="region of interest" description="Disordered" evidence="3">
    <location>
        <begin position="36"/>
        <end position="56"/>
    </location>
</feature>
<feature type="region of interest" description="Disordered" evidence="3">
    <location>
        <begin position="705"/>
        <end position="852"/>
    </location>
</feature>
<evidence type="ECO:0000259" key="4">
    <source>
        <dbReference type="Pfam" id="PF04802"/>
    </source>
</evidence>
<protein>
    <submittedName>
        <fullName evidence="6">DUF625-domain-containing protein</fullName>
    </submittedName>
</protein>
<name>A0A9P4U322_9PEZI</name>
<dbReference type="InterPro" id="IPR006887">
    <property type="entry name" value="P4R3-like_central_dom"/>
</dbReference>
<dbReference type="Gene3D" id="2.30.29.30">
    <property type="entry name" value="Pleckstrin-homology domain (PH domain)/Phosphotyrosine-binding domain (PTB)"/>
    <property type="match status" value="1"/>
</dbReference>
<evidence type="ECO:0000259" key="5">
    <source>
        <dbReference type="Pfam" id="PF22972"/>
    </source>
</evidence>
<evidence type="ECO:0000313" key="7">
    <source>
        <dbReference type="Proteomes" id="UP000800235"/>
    </source>
</evidence>
<dbReference type="Pfam" id="PF22972">
    <property type="entry name" value="EVH1_PP4R3"/>
    <property type="match status" value="1"/>
</dbReference>
<gene>
    <name evidence="6" type="ORF">EJ08DRAFT_472383</name>
</gene>
<comment type="subcellular location">
    <subcellularLocation>
        <location evidence="1">Nucleus</location>
    </subcellularLocation>
</comment>
<evidence type="ECO:0000256" key="2">
    <source>
        <dbReference type="ARBA" id="ARBA00023242"/>
    </source>
</evidence>
<dbReference type="OrthoDB" id="27483at2759"/>
<dbReference type="AlphaFoldDB" id="A0A9P4U322"/>
<feature type="compositionally biased region" description="Polar residues" evidence="3">
    <location>
        <begin position="803"/>
        <end position="817"/>
    </location>
</feature>
<keyword evidence="7" id="KW-1185">Reference proteome</keyword>
<dbReference type="GO" id="GO:0072542">
    <property type="term" value="F:protein phosphatase activator activity"/>
    <property type="evidence" value="ECO:0007669"/>
    <property type="project" value="TreeGrafter"/>
</dbReference>
<comment type="caution">
    <text evidence="6">The sequence shown here is derived from an EMBL/GenBank/DDBJ whole genome shotgun (WGS) entry which is preliminary data.</text>
</comment>
<dbReference type="PANTHER" id="PTHR23318">
    <property type="entry name" value="ATP SYNTHASE GAMMA-RELATED"/>
    <property type="match status" value="1"/>
</dbReference>
<dbReference type="InterPro" id="IPR055236">
    <property type="entry name" value="EVH1_PP4R3"/>
</dbReference>
<reference evidence="6" key="1">
    <citation type="journal article" date="2020" name="Stud. Mycol.">
        <title>101 Dothideomycetes genomes: a test case for predicting lifestyles and emergence of pathogens.</title>
        <authorList>
            <person name="Haridas S."/>
            <person name="Albert R."/>
            <person name="Binder M."/>
            <person name="Bloem J."/>
            <person name="Labutti K."/>
            <person name="Salamov A."/>
            <person name="Andreopoulos B."/>
            <person name="Baker S."/>
            <person name="Barry K."/>
            <person name="Bills G."/>
            <person name="Bluhm B."/>
            <person name="Cannon C."/>
            <person name="Castanera R."/>
            <person name="Culley D."/>
            <person name="Daum C."/>
            <person name="Ezra D."/>
            <person name="Gonzalez J."/>
            <person name="Henrissat B."/>
            <person name="Kuo A."/>
            <person name="Liang C."/>
            <person name="Lipzen A."/>
            <person name="Lutzoni F."/>
            <person name="Magnuson J."/>
            <person name="Mondo S."/>
            <person name="Nolan M."/>
            <person name="Ohm R."/>
            <person name="Pangilinan J."/>
            <person name="Park H.-J."/>
            <person name="Ramirez L."/>
            <person name="Alfaro M."/>
            <person name="Sun H."/>
            <person name="Tritt A."/>
            <person name="Yoshinaga Y."/>
            <person name="Zwiers L.-H."/>
            <person name="Turgeon B."/>
            <person name="Goodwin S."/>
            <person name="Spatafora J."/>
            <person name="Crous P."/>
            <person name="Grigoriev I."/>
        </authorList>
    </citation>
    <scope>NUCLEOTIDE SEQUENCE</scope>
    <source>
        <strain evidence="6">CBS 130266</strain>
    </source>
</reference>
<dbReference type="GO" id="GO:0005654">
    <property type="term" value="C:nucleoplasm"/>
    <property type="evidence" value="ECO:0007669"/>
    <property type="project" value="TreeGrafter"/>
</dbReference>